<dbReference type="PROSITE" id="PS50253">
    <property type="entry name" value="COX3"/>
    <property type="match status" value="1"/>
</dbReference>
<dbReference type="RefSeq" id="WP_420904369.1">
    <property type="nucleotide sequence ID" value="NZ_BAAFGK010000004.1"/>
</dbReference>
<dbReference type="Pfam" id="PF00510">
    <property type="entry name" value="COX3"/>
    <property type="match status" value="1"/>
</dbReference>
<dbReference type="SUPFAM" id="SSF81452">
    <property type="entry name" value="Cytochrome c oxidase subunit III-like"/>
    <property type="match status" value="1"/>
</dbReference>
<evidence type="ECO:0000313" key="11">
    <source>
        <dbReference type="Proteomes" id="UP001628193"/>
    </source>
</evidence>
<accession>A0ABQ0C6Z2</accession>
<evidence type="ECO:0000256" key="1">
    <source>
        <dbReference type="ARBA" id="ARBA00004651"/>
    </source>
</evidence>
<evidence type="ECO:0000256" key="2">
    <source>
        <dbReference type="ARBA" id="ARBA00010581"/>
    </source>
</evidence>
<reference evidence="10 11" key="1">
    <citation type="submission" date="2024-09" db="EMBL/GenBank/DDBJ databases">
        <title>Draft genome sequence of Candidatus Magnetaquicoccaceae bacterium FCR-1.</title>
        <authorList>
            <person name="Shimoshige H."/>
            <person name="Shimamura S."/>
            <person name="Taoka A."/>
            <person name="Kobayashi H."/>
            <person name="Maekawa T."/>
        </authorList>
    </citation>
    <scope>NUCLEOTIDE SEQUENCE [LARGE SCALE GENOMIC DNA]</scope>
    <source>
        <strain evidence="10 11">FCR-1</strain>
    </source>
</reference>
<dbReference type="Proteomes" id="UP001628193">
    <property type="component" value="Unassembled WGS sequence"/>
</dbReference>
<comment type="similarity">
    <text evidence="2 7">Belongs to the cytochrome c oxidase subunit 3 family.</text>
</comment>
<dbReference type="PANTHER" id="PTHR11403">
    <property type="entry name" value="CYTOCHROME C OXIDASE SUBUNIT III"/>
    <property type="match status" value="1"/>
</dbReference>
<feature type="transmembrane region" description="Helical" evidence="8">
    <location>
        <begin position="200"/>
        <end position="227"/>
    </location>
</feature>
<dbReference type="CDD" id="cd00386">
    <property type="entry name" value="Heme_Cu_Oxidase_III_like"/>
    <property type="match status" value="1"/>
</dbReference>
<gene>
    <name evidence="10" type="primary">ctaE</name>
    <name evidence="10" type="ORF">SIID45300_00955</name>
</gene>
<comment type="subcellular location">
    <subcellularLocation>
        <location evidence="1 7">Cell membrane</location>
        <topology evidence="1 7">Multi-pass membrane protein</topology>
    </subcellularLocation>
</comment>
<feature type="transmembrane region" description="Helical" evidence="8">
    <location>
        <begin position="21"/>
        <end position="41"/>
    </location>
</feature>
<proteinExistence type="inferred from homology"/>
<dbReference type="Gene3D" id="1.20.120.80">
    <property type="entry name" value="Cytochrome c oxidase, subunit III, four-helix bundle"/>
    <property type="match status" value="1"/>
</dbReference>
<protein>
    <submittedName>
        <fullName evidence="10">Cytochrome c oxidase subunit III</fullName>
    </submittedName>
</protein>
<feature type="transmembrane region" description="Helical" evidence="8">
    <location>
        <begin position="158"/>
        <end position="180"/>
    </location>
</feature>
<evidence type="ECO:0000259" key="9">
    <source>
        <dbReference type="PROSITE" id="PS50253"/>
    </source>
</evidence>
<dbReference type="InterPro" id="IPR000298">
    <property type="entry name" value="Cyt_c_oxidase-like_su3"/>
</dbReference>
<feature type="domain" description="Heme-copper oxidase subunit III family profile" evidence="9">
    <location>
        <begin position="9"/>
        <end position="258"/>
    </location>
</feature>
<evidence type="ECO:0000256" key="4">
    <source>
        <dbReference type="ARBA" id="ARBA00022692"/>
    </source>
</evidence>
<keyword evidence="5 8" id="KW-1133">Transmembrane helix</keyword>
<feature type="transmembrane region" description="Helical" evidence="8">
    <location>
        <begin position="47"/>
        <end position="69"/>
    </location>
</feature>
<evidence type="ECO:0000256" key="8">
    <source>
        <dbReference type="SAM" id="Phobius"/>
    </source>
</evidence>
<dbReference type="PANTHER" id="PTHR11403:SF2">
    <property type="entry name" value="CYTOCHROME BO(3) UBIQUINOL OXIDASE SUBUNIT 3"/>
    <property type="match status" value="1"/>
</dbReference>
<keyword evidence="11" id="KW-1185">Reference proteome</keyword>
<dbReference type="InterPro" id="IPR035973">
    <property type="entry name" value="Cyt_c_oxidase_su3-like_sf"/>
</dbReference>
<keyword evidence="6 8" id="KW-0472">Membrane</keyword>
<dbReference type="EMBL" id="BAAFGK010000004">
    <property type="protein sequence ID" value="GAB0056647.1"/>
    <property type="molecule type" value="Genomic_DNA"/>
</dbReference>
<name>A0ABQ0C6Z2_9PROT</name>
<feature type="transmembrane region" description="Helical" evidence="8">
    <location>
        <begin position="239"/>
        <end position="257"/>
    </location>
</feature>
<evidence type="ECO:0000256" key="3">
    <source>
        <dbReference type="ARBA" id="ARBA00022475"/>
    </source>
</evidence>
<dbReference type="InterPro" id="IPR013833">
    <property type="entry name" value="Cyt_c_oxidase_su3_a-hlx"/>
</dbReference>
<keyword evidence="4 7" id="KW-0812">Transmembrane</keyword>
<feature type="transmembrane region" description="Helical" evidence="8">
    <location>
        <begin position="126"/>
        <end position="146"/>
    </location>
</feature>
<evidence type="ECO:0000313" key="10">
    <source>
        <dbReference type="EMBL" id="GAB0056647.1"/>
    </source>
</evidence>
<comment type="caution">
    <text evidence="10">The sequence shown here is derived from an EMBL/GenBank/DDBJ whole genome shotgun (WGS) entry which is preliminary data.</text>
</comment>
<evidence type="ECO:0000256" key="5">
    <source>
        <dbReference type="ARBA" id="ARBA00022989"/>
    </source>
</evidence>
<sequence length="258" mass="28396">MSNSASGHNHAQAHHWETSAAPLLVVLGVLFAVVFCFVEWITYNNKMLAIVCAGIGTPLLLAGIAKWTAEALTQKPVMEGLTPIALPIFIVSEVFIFMGLFVSYWTMRLSAGPNWPPAGTPTDMNLVLPIIMTVILVASSFTYHIAEIKSEKNDMGGFRLWLFLSIVLGAIFLGCTAYEYTHLIHANFLPSTNAYSTAFYSITGFHASHVVVGLGSFLTVLIAALAGKTNKSLTFCVGLYWHFVDVVWFFVVSQVYYW</sequence>
<dbReference type="InterPro" id="IPR024791">
    <property type="entry name" value="Cyt_c/ubiquinol_Oxase_su3"/>
</dbReference>
<evidence type="ECO:0000256" key="7">
    <source>
        <dbReference type="RuleBase" id="RU003376"/>
    </source>
</evidence>
<feature type="transmembrane region" description="Helical" evidence="8">
    <location>
        <begin position="81"/>
        <end position="106"/>
    </location>
</feature>
<organism evidence="10 11">
    <name type="scientific">Candidatus Magnetaquiglobus chichijimensis</name>
    <dbReference type="NCBI Taxonomy" id="3141448"/>
    <lineage>
        <taxon>Bacteria</taxon>
        <taxon>Pseudomonadati</taxon>
        <taxon>Pseudomonadota</taxon>
        <taxon>Magnetococcia</taxon>
        <taxon>Magnetococcales</taxon>
        <taxon>Candidatus Magnetaquicoccaceae</taxon>
        <taxon>Candidatus Magnetaquiglobus</taxon>
    </lineage>
</organism>
<keyword evidence="3" id="KW-1003">Cell membrane</keyword>
<evidence type="ECO:0000256" key="6">
    <source>
        <dbReference type="ARBA" id="ARBA00023136"/>
    </source>
</evidence>